<dbReference type="EMBL" id="LGFT01000066">
    <property type="protein sequence ID" value="KUK43529.1"/>
    <property type="molecule type" value="Genomic_DNA"/>
</dbReference>
<reference evidence="2" key="1">
    <citation type="journal article" date="2015" name="MBio">
        <title>Genome-resolved metagenomic analysis reveals roles for candidate phyla and other microbial community members in biogeochemical transformations in oil reservoirs.</title>
        <authorList>
            <person name="Hu P."/>
            <person name="Tom L."/>
            <person name="Singh A."/>
            <person name="Thomas B.C."/>
            <person name="Baker B.J."/>
            <person name="Piceno Y.M."/>
            <person name="Andersen G.L."/>
            <person name="Banfield J.F."/>
        </authorList>
    </citation>
    <scope>NUCLEOTIDE SEQUENCE [LARGE SCALE GENOMIC DNA]</scope>
    <source>
        <strain evidence="2">56_747</strain>
    </source>
</reference>
<gene>
    <name evidence="1" type="ORF">XD72_2091</name>
    <name evidence="2" type="ORF">XE07_2152</name>
</gene>
<dbReference type="PATRIC" id="fig|301375.6.peg.8"/>
<evidence type="ECO:0000313" key="1">
    <source>
        <dbReference type="EMBL" id="KUK43529.1"/>
    </source>
</evidence>
<organism evidence="2 3">
    <name type="scientific">Methanothrix harundinacea</name>
    <dbReference type="NCBI Taxonomy" id="301375"/>
    <lineage>
        <taxon>Archaea</taxon>
        <taxon>Methanobacteriati</taxon>
        <taxon>Methanobacteriota</taxon>
        <taxon>Stenosarchaea group</taxon>
        <taxon>Methanomicrobia</taxon>
        <taxon>Methanotrichales</taxon>
        <taxon>Methanotrichaceae</taxon>
        <taxon>Methanothrix</taxon>
    </lineage>
</organism>
<dbReference type="AlphaFoldDB" id="A0A101IFV4"/>
<proteinExistence type="predicted"/>
<evidence type="ECO:0000313" key="4">
    <source>
        <dbReference type="Proteomes" id="UP000057043"/>
    </source>
</evidence>
<name>A0A101IFV4_9EURY</name>
<dbReference type="Proteomes" id="UP000057043">
    <property type="component" value="Unassembled WGS sequence"/>
</dbReference>
<sequence>MIIGDVINLGEGVSLQFLYLAASLQCFSILFSDTTRPREPFNPIGAVTSRVEE</sequence>
<dbReference type="Proteomes" id="UP000053961">
    <property type="component" value="Unassembled WGS sequence"/>
</dbReference>
<comment type="caution">
    <text evidence="2">The sequence shown here is derived from an EMBL/GenBank/DDBJ whole genome shotgun (WGS) entry which is preliminary data.</text>
</comment>
<evidence type="ECO:0000313" key="2">
    <source>
        <dbReference type="EMBL" id="KUK94428.1"/>
    </source>
</evidence>
<reference evidence="3 4" key="2">
    <citation type="journal article" date="2015" name="MBio">
        <title>Genome-Resolved Metagenomic Analysis Reveals Roles for Candidate Phyla and Other Microbial Community Members in Biogeochemical Transformations in Oil Reservoirs.</title>
        <authorList>
            <person name="Hu P."/>
            <person name="Tom L."/>
            <person name="Singh A."/>
            <person name="Thomas B.C."/>
            <person name="Baker B.J."/>
            <person name="Piceno Y.M."/>
            <person name="Andersen G.L."/>
            <person name="Banfield J.F."/>
        </authorList>
    </citation>
    <scope>NUCLEOTIDE SEQUENCE [LARGE SCALE GENOMIC DNA]</scope>
    <source>
        <strain evidence="1">57_489</strain>
    </source>
</reference>
<dbReference type="EMBL" id="LGHB01000051">
    <property type="protein sequence ID" value="KUK94428.1"/>
    <property type="molecule type" value="Genomic_DNA"/>
</dbReference>
<evidence type="ECO:0000313" key="3">
    <source>
        <dbReference type="Proteomes" id="UP000053961"/>
    </source>
</evidence>
<protein>
    <submittedName>
        <fullName evidence="2">Uncharacterized protein</fullName>
    </submittedName>
</protein>
<accession>A0A101IFV4</accession>